<dbReference type="AlphaFoldDB" id="A0A3N1D6B3"/>
<dbReference type="EMBL" id="RJKE01000001">
    <property type="protein sequence ID" value="ROO89064.1"/>
    <property type="molecule type" value="Genomic_DNA"/>
</dbReference>
<organism evidence="1 2">
    <name type="scientific">Actinocorallia herbida</name>
    <dbReference type="NCBI Taxonomy" id="58109"/>
    <lineage>
        <taxon>Bacteria</taxon>
        <taxon>Bacillati</taxon>
        <taxon>Actinomycetota</taxon>
        <taxon>Actinomycetes</taxon>
        <taxon>Streptosporangiales</taxon>
        <taxon>Thermomonosporaceae</taxon>
        <taxon>Actinocorallia</taxon>
    </lineage>
</organism>
<keyword evidence="2" id="KW-1185">Reference proteome</keyword>
<dbReference type="Proteomes" id="UP000272400">
    <property type="component" value="Unassembled WGS sequence"/>
</dbReference>
<protein>
    <submittedName>
        <fullName evidence="1">Uncharacterized protein</fullName>
    </submittedName>
</protein>
<reference evidence="1 2" key="1">
    <citation type="submission" date="2018-11" db="EMBL/GenBank/DDBJ databases">
        <title>Sequencing the genomes of 1000 actinobacteria strains.</title>
        <authorList>
            <person name="Klenk H.-P."/>
        </authorList>
    </citation>
    <scope>NUCLEOTIDE SEQUENCE [LARGE SCALE GENOMIC DNA]</scope>
    <source>
        <strain evidence="1 2">DSM 44254</strain>
    </source>
</reference>
<evidence type="ECO:0000313" key="2">
    <source>
        <dbReference type="Proteomes" id="UP000272400"/>
    </source>
</evidence>
<evidence type="ECO:0000313" key="1">
    <source>
        <dbReference type="EMBL" id="ROO89064.1"/>
    </source>
</evidence>
<name>A0A3N1D6B3_9ACTN</name>
<proteinExistence type="predicted"/>
<accession>A0A3N1D6B3</accession>
<gene>
    <name evidence="1" type="ORF">EDD29_6751</name>
</gene>
<sequence length="317" mass="33516">MLRREFLAKTAALTALPPVLHALDVIGDGNPSTIADSLGELVEHYARALPSLPPAGAYDELLAIRSFSGAVLDRTKTPRKADLALQCGRLSGLLAIAAQNLGQHATARLWCSDTERRGDEAGHRELTGWSHLTRSMIAHYQRLPHQAADLAAQGRRYAPLGSVAHARLSAQYMRATAVTGDRAATAKARRQAVAAMCALPTSVPESGVYAITPSEDPPYTATSLLLTGHHHGGDLPGYARSLLILALAQAGAGDPCQAADTGLTALTTGHPTWPTVKLAAQLTEALTAAGPNASTTTYSTRYQELRHAFESPTEPSR</sequence>
<comment type="caution">
    <text evidence="1">The sequence shown here is derived from an EMBL/GenBank/DDBJ whole genome shotgun (WGS) entry which is preliminary data.</text>
</comment>